<proteinExistence type="predicted"/>
<protein>
    <submittedName>
        <fullName evidence="1">Uncharacterized protein</fullName>
    </submittedName>
</protein>
<name>A0AAV4U3Z8_9ARAC</name>
<evidence type="ECO:0000313" key="1">
    <source>
        <dbReference type="EMBL" id="GIY52479.1"/>
    </source>
</evidence>
<dbReference type="EMBL" id="BPLQ01010670">
    <property type="protein sequence ID" value="GIY52479.1"/>
    <property type="molecule type" value="Genomic_DNA"/>
</dbReference>
<reference evidence="1 2" key="1">
    <citation type="submission" date="2021-06" db="EMBL/GenBank/DDBJ databases">
        <title>Caerostris darwini draft genome.</title>
        <authorList>
            <person name="Kono N."/>
            <person name="Arakawa K."/>
        </authorList>
    </citation>
    <scope>NUCLEOTIDE SEQUENCE [LARGE SCALE GENOMIC DNA]</scope>
</reference>
<keyword evidence="2" id="KW-1185">Reference proteome</keyword>
<gene>
    <name evidence="1" type="primary">AVEN_6937_1</name>
    <name evidence="1" type="ORF">CDAR_181361</name>
</gene>
<dbReference type="Proteomes" id="UP001054837">
    <property type="component" value="Unassembled WGS sequence"/>
</dbReference>
<evidence type="ECO:0000313" key="2">
    <source>
        <dbReference type="Proteomes" id="UP001054837"/>
    </source>
</evidence>
<feature type="non-terminal residue" evidence="1">
    <location>
        <position position="1"/>
    </location>
</feature>
<comment type="caution">
    <text evidence="1">The sequence shown here is derived from an EMBL/GenBank/DDBJ whole genome shotgun (WGS) entry which is preliminary data.</text>
</comment>
<accession>A0AAV4U3Z8</accession>
<sequence length="14" mass="1667">SLHDQNHSQEDQTK</sequence>
<organism evidence="1 2">
    <name type="scientific">Caerostris darwini</name>
    <dbReference type="NCBI Taxonomy" id="1538125"/>
    <lineage>
        <taxon>Eukaryota</taxon>
        <taxon>Metazoa</taxon>
        <taxon>Ecdysozoa</taxon>
        <taxon>Arthropoda</taxon>
        <taxon>Chelicerata</taxon>
        <taxon>Arachnida</taxon>
        <taxon>Araneae</taxon>
        <taxon>Araneomorphae</taxon>
        <taxon>Entelegynae</taxon>
        <taxon>Araneoidea</taxon>
        <taxon>Araneidae</taxon>
        <taxon>Caerostris</taxon>
    </lineage>
</organism>